<keyword evidence="1" id="KW-0472">Membrane</keyword>
<sequence length="111" mass="12289">MEIQNHATGMPRTITMKASRLAASENLGMSGMPMTCKSIKKNANFHYEANTIEVTKATTILQKVPILVPKVLKKSTFGTTIGTFLCFSAYFSIFYSIFAPSSKRQKICSKI</sequence>
<name>A0AA92TUT6_9BACT</name>
<reference evidence="2 3" key="1">
    <citation type="submission" date="2018-08" db="EMBL/GenBank/DDBJ databases">
        <title>A genome reference for cultivated species of the human gut microbiota.</title>
        <authorList>
            <person name="Zou Y."/>
            <person name="Xue W."/>
            <person name="Luo G."/>
        </authorList>
    </citation>
    <scope>NUCLEOTIDE SEQUENCE [LARGE SCALE GENOMIC DNA]</scope>
    <source>
        <strain evidence="2 3">AF15-25</strain>
    </source>
</reference>
<comment type="caution">
    <text evidence="2">The sequence shown here is derived from an EMBL/GenBank/DDBJ whole genome shotgun (WGS) entry which is preliminary data.</text>
</comment>
<evidence type="ECO:0000256" key="1">
    <source>
        <dbReference type="SAM" id="Phobius"/>
    </source>
</evidence>
<dbReference type="RefSeq" id="WP_118078780.1">
    <property type="nucleotide sequence ID" value="NZ_QRYP01000001.1"/>
</dbReference>
<dbReference type="AlphaFoldDB" id="A0AA92TUT6"/>
<gene>
    <name evidence="2" type="ORF">DWW35_00865</name>
</gene>
<keyword evidence="1" id="KW-1133">Transmembrane helix</keyword>
<dbReference type="EMBL" id="QRYP01000001">
    <property type="protein sequence ID" value="RGV01778.1"/>
    <property type="molecule type" value="Genomic_DNA"/>
</dbReference>
<evidence type="ECO:0000313" key="2">
    <source>
        <dbReference type="EMBL" id="RGV01778.1"/>
    </source>
</evidence>
<accession>A0AA92TUT6</accession>
<organism evidence="2 3">
    <name type="scientific">Segatella copri</name>
    <dbReference type="NCBI Taxonomy" id="165179"/>
    <lineage>
        <taxon>Bacteria</taxon>
        <taxon>Pseudomonadati</taxon>
        <taxon>Bacteroidota</taxon>
        <taxon>Bacteroidia</taxon>
        <taxon>Bacteroidales</taxon>
        <taxon>Prevotellaceae</taxon>
        <taxon>Segatella</taxon>
    </lineage>
</organism>
<evidence type="ECO:0000313" key="3">
    <source>
        <dbReference type="Proteomes" id="UP000285236"/>
    </source>
</evidence>
<protein>
    <submittedName>
        <fullName evidence="2">Uncharacterized protein</fullName>
    </submittedName>
</protein>
<feature type="transmembrane region" description="Helical" evidence="1">
    <location>
        <begin position="77"/>
        <end position="98"/>
    </location>
</feature>
<proteinExistence type="predicted"/>
<keyword evidence="1" id="KW-0812">Transmembrane</keyword>
<dbReference type="Proteomes" id="UP000285236">
    <property type="component" value="Unassembled WGS sequence"/>
</dbReference>